<accession>A0AAD4SHM7</accession>
<dbReference type="Gene3D" id="3.30.1330.30">
    <property type="match status" value="1"/>
</dbReference>
<reference evidence="7" key="1">
    <citation type="submission" date="2022-04" db="EMBL/GenBank/DDBJ databases">
        <title>A functionally conserved STORR gene fusion in Papaver species that diverged 16.8 million years ago.</title>
        <authorList>
            <person name="Catania T."/>
        </authorList>
    </citation>
    <scope>NUCLEOTIDE SEQUENCE</scope>
    <source>
        <strain evidence="7">S-188037</strain>
    </source>
</reference>
<dbReference type="AlphaFoldDB" id="A0AAD4SHM7"/>
<evidence type="ECO:0000313" key="7">
    <source>
        <dbReference type="EMBL" id="KAI3908155.1"/>
    </source>
</evidence>
<evidence type="ECO:0000313" key="8">
    <source>
        <dbReference type="Proteomes" id="UP001202328"/>
    </source>
</evidence>
<dbReference type="Pfam" id="PF03464">
    <property type="entry name" value="eRF1_2"/>
    <property type="match status" value="1"/>
</dbReference>
<keyword evidence="4" id="KW-0648">Protein biosynthesis</keyword>
<dbReference type="FunFam" id="3.30.1330.30:FF:000006">
    <property type="entry name" value="Peptide chain release factor subunit 1"/>
    <property type="match status" value="1"/>
</dbReference>
<dbReference type="SUPFAM" id="SSF53137">
    <property type="entry name" value="Translational machinery components"/>
    <property type="match status" value="1"/>
</dbReference>
<dbReference type="InterPro" id="IPR029064">
    <property type="entry name" value="Ribosomal_eL30-like_sf"/>
</dbReference>
<evidence type="ECO:0000256" key="1">
    <source>
        <dbReference type="ARBA" id="ARBA00004496"/>
    </source>
</evidence>
<sequence>MSDPRETDDNIIWFPQLRQFRKISMVRLHKFGFIVMDGNEILFGTLCGTTREILHKFTIDLPNKNGRGGGKSAAVRFARLGSEECHNYVRKTAESATQFYIDSATRKPNVLGLILARSANFKIELSQSGMFDPRLQSKILKVVDVSCGGENGFVQAIKLSSGILANEKLVHETGLIEKYFKEIEQDTGKYVSGIKDTLKALEIGAVKTLIVWVNLDISRYVLQNSVTGEKLIHHFSKTEEQNQNNFRDLTNKAELKVLDKQSLVEWFATEYKQFGCAIEFVTDKSQKGSQFCRGYGGVGGVLHYQLDMRTFDELPEQ</sequence>
<evidence type="ECO:0008006" key="9">
    <source>
        <dbReference type="Google" id="ProtNLM"/>
    </source>
</evidence>
<keyword evidence="3" id="KW-0963">Cytoplasm</keyword>
<dbReference type="Proteomes" id="UP001202328">
    <property type="component" value="Unassembled WGS sequence"/>
</dbReference>
<dbReference type="SUPFAM" id="SSF55315">
    <property type="entry name" value="L30e-like"/>
    <property type="match status" value="1"/>
</dbReference>
<dbReference type="InterPro" id="IPR042226">
    <property type="entry name" value="eFR1_2_sf"/>
</dbReference>
<dbReference type="GO" id="GO:0003747">
    <property type="term" value="F:translation release factor activity"/>
    <property type="evidence" value="ECO:0007669"/>
    <property type="project" value="InterPro"/>
</dbReference>
<evidence type="ECO:0000259" key="5">
    <source>
        <dbReference type="Pfam" id="PF03464"/>
    </source>
</evidence>
<dbReference type="GO" id="GO:0005737">
    <property type="term" value="C:cytoplasm"/>
    <property type="evidence" value="ECO:0007669"/>
    <property type="project" value="UniProtKB-SubCell"/>
</dbReference>
<dbReference type="InterPro" id="IPR004403">
    <property type="entry name" value="Peptide_chain-rel_eRF1/aRF1"/>
</dbReference>
<dbReference type="PANTHER" id="PTHR10113">
    <property type="entry name" value="PEPTIDE CHAIN RELEASE FACTOR SUBUNIT 1"/>
    <property type="match status" value="1"/>
</dbReference>
<dbReference type="EMBL" id="JAJJMB010010520">
    <property type="protein sequence ID" value="KAI3908155.1"/>
    <property type="molecule type" value="Genomic_DNA"/>
</dbReference>
<evidence type="ECO:0000256" key="2">
    <source>
        <dbReference type="ARBA" id="ARBA00005326"/>
    </source>
</evidence>
<dbReference type="InterPro" id="IPR005141">
    <property type="entry name" value="eRF1_2"/>
</dbReference>
<dbReference type="Pfam" id="PF03465">
    <property type="entry name" value="eRF1_3"/>
    <property type="match status" value="1"/>
</dbReference>
<feature type="domain" description="eRF1" evidence="6">
    <location>
        <begin position="170"/>
        <end position="306"/>
    </location>
</feature>
<protein>
    <recommendedName>
        <fullName evidence="9">Eukaryotic peptide chain release factor subunit 1</fullName>
    </recommendedName>
</protein>
<evidence type="ECO:0000259" key="6">
    <source>
        <dbReference type="Pfam" id="PF03465"/>
    </source>
</evidence>
<comment type="subcellular location">
    <subcellularLocation>
        <location evidence="1">Cytoplasm</location>
    </subcellularLocation>
</comment>
<comment type="similarity">
    <text evidence="2">Belongs to the eukaryotic release factor 1 family.</text>
</comment>
<proteinExistence type="inferred from homology"/>
<dbReference type="InterPro" id="IPR005142">
    <property type="entry name" value="eRF1_3"/>
</dbReference>
<gene>
    <name evidence="7" type="ORF">MKW98_029456</name>
</gene>
<feature type="domain" description="eRF1" evidence="5">
    <location>
        <begin position="30"/>
        <end position="165"/>
    </location>
</feature>
<organism evidence="7 8">
    <name type="scientific">Papaver atlanticum</name>
    <dbReference type="NCBI Taxonomy" id="357466"/>
    <lineage>
        <taxon>Eukaryota</taxon>
        <taxon>Viridiplantae</taxon>
        <taxon>Streptophyta</taxon>
        <taxon>Embryophyta</taxon>
        <taxon>Tracheophyta</taxon>
        <taxon>Spermatophyta</taxon>
        <taxon>Magnoliopsida</taxon>
        <taxon>Ranunculales</taxon>
        <taxon>Papaveraceae</taxon>
        <taxon>Papaveroideae</taxon>
        <taxon>Papaver</taxon>
    </lineage>
</organism>
<keyword evidence="8" id="KW-1185">Reference proteome</keyword>
<comment type="caution">
    <text evidence="7">The sequence shown here is derived from an EMBL/GenBank/DDBJ whole genome shotgun (WGS) entry which is preliminary data.</text>
</comment>
<evidence type="ECO:0000256" key="4">
    <source>
        <dbReference type="ARBA" id="ARBA00022917"/>
    </source>
</evidence>
<name>A0AAD4SHM7_9MAGN</name>
<dbReference type="Gene3D" id="3.30.420.60">
    <property type="entry name" value="eRF1 domain 2"/>
    <property type="match status" value="1"/>
</dbReference>
<evidence type="ECO:0000256" key="3">
    <source>
        <dbReference type="ARBA" id="ARBA00022490"/>
    </source>
</evidence>